<accession>A0A3N3DXJ3</accession>
<dbReference type="AlphaFoldDB" id="A0A3N3DXJ3"/>
<name>A0A3N3DXJ3_9VIBR</name>
<sequence>MAKSTRDRRRWNNRLILGVLVFMVLLNLPTLIKNYLLEAPAESEYPYLLAPQKQLKAIYTSHWSLTHEENDWVLSVPSPVKAQELAARWQSLTGTQVPDENYQSLKSRLTSPSSIEVWYEGHEEPDRITFYQLPQFWLLQNWQGDWIAVTVDKSYLFPTHNDSN</sequence>
<evidence type="ECO:0000313" key="1">
    <source>
        <dbReference type="EMBL" id="OLQ86618.1"/>
    </source>
</evidence>
<evidence type="ECO:0000313" key="3">
    <source>
        <dbReference type="Proteomes" id="UP000186206"/>
    </source>
</evidence>
<gene>
    <name evidence="1" type="ORF">BIY21_04085</name>
    <name evidence="2" type="ORF">EGH82_15525</name>
</gene>
<protein>
    <recommendedName>
        <fullName evidence="5">50S ribosomal protein L33</fullName>
    </recommendedName>
</protein>
<dbReference type="OrthoDB" id="5829309at2"/>
<comment type="caution">
    <text evidence="2">The sequence shown here is derived from an EMBL/GenBank/DDBJ whole genome shotgun (WGS) entry which is preliminary data.</text>
</comment>
<evidence type="ECO:0000313" key="4">
    <source>
        <dbReference type="Proteomes" id="UP000278792"/>
    </source>
</evidence>
<dbReference type="Proteomes" id="UP000186206">
    <property type="component" value="Unassembled WGS sequence"/>
</dbReference>
<keyword evidence="3" id="KW-1185">Reference proteome</keyword>
<proteinExistence type="predicted"/>
<evidence type="ECO:0008006" key="5">
    <source>
        <dbReference type="Google" id="ProtNLM"/>
    </source>
</evidence>
<reference evidence="2 4" key="2">
    <citation type="submission" date="2018-11" db="EMBL/GenBank/DDBJ databases">
        <title>Vibrio ponticus strain CAIM 1751 pathogenic for the snapper Lutjanus guttatus.</title>
        <authorList>
            <person name="Soto-Rodriguez S."/>
            <person name="Lozano-Olvera R."/>
            <person name="Gomez-Gil B."/>
        </authorList>
    </citation>
    <scope>NUCLEOTIDE SEQUENCE [LARGE SCALE GENOMIC DNA]</scope>
    <source>
        <strain evidence="2 4">CAIM 1751</strain>
    </source>
</reference>
<evidence type="ECO:0000313" key="2">
    <source>
        <dbReference type="EMBL" id="ROV59070.1"/>
    </source>
</evidence>
<dbReference type="EMBL" id="RKIK01000053">
    <property type="protein sequence ID" value="ROV59070.1"/>
    <property type="molecule type" value="Genomic_DNA"/>
</dbReference>
<dbReference type="RefSeq" id="WP_075652130.1">
    <property type="nucleotide sequence ID" value="NZ_AP019657.1"/>
</dbReference>
<dbReference type="Proteomes" id="UP000278792">
    <property type="component" value="Unassembled WGS sequence"/>
</dbReference>
<organism evidence="2 4">
    <name type="scientific">Vibrio ponticus</name>
    <dbReference type="NCBI Taxonomy" id="265668"/>
    <lineage>
        <taxon>Bacteria</taxon>
        <taxon>Pseudomonadati</taxon>
        <taxon>Pseudomonadota</taxon>
        <taxon>Gammaproteobacteria</taxon>
        <taxon>Vibrionales</taxon>
        <taxon>Vibrionaceae</taxon>
        <taxon>Vibrio</taxon>
    </lineage>
</organism>
<dbReference type="EMBL" id="MJMI01000131">
    <property type="protein sequence ID" value="OLQ86618.1"/>
    <property type="molecule type" value="Genomic_DNA"/>
</dbReference>
<reference evidence="1 3" key="1">
    <citation type="submission" date="2016-09" db="EMBL/GenBank/DDBJ databases">
        <title>Genomic Taxonomy of the Vibrionaceae.</title>
        <authorList>
            <person name="Gonzalez-Castillo A."/>
            <person name="Gomez-Gil B."/>
            <person name="Enciso-Ibarra K."/>
        </authorList>
    </citation>
    <scope>NUCLEOTIDE SEQUENCE [LARGE SCALE GENOMIC DNA]</scope>
    <source>
        <strain evidence="1 3">CAIM 1731</strain>
    </source>
</reference>